<accession>A0A2T5YG22</accession>
<keyword evidence="1" id="KW-1133">Transmembrane helix</keyword>
<sequence length="161" mass="17092">MDLTHIHLLLNHFPIAGTLIGGGVMLWGMAQNQKTTRSVAAAIIVAMTIMAVPVYLTGEPAEERLENIPGISVTAMEGHEEAAELAIRVMAAAGIASLAALLRQYRSSSSVHFGLATVLTLLAFAAMARVGYLGGQIRHTELQQDRPVSQQLSSSEGDVDD</sequence>
<dbReference type="AlphaFoldDB" id="A0A2T5YG22"/>
<name>A0A2T5YG22_9BACT</name>
<dbReference type="EMBL" id="QBKI01000006">
    <property type="protein sequence ID" value="PTX18231.1"/>
    <property type="molecule type" value="Genomic_DNA"/>
</dbReference>
<dbReference type="Proteomes" id="UP000244225">
    <property type="component" value="Unassembled WGS sequence"/>
</dbReference>
<keyword evidence="1" id="KW-0812">Transmembrane</keyword>
<comment type="caution">
    <text evidence="2">The sequence shown here is derived from an EMBL/GenBank/DDBJ whole genome shotgun (WGS) entry which is preliminary data.</text>
</comment>
<dbReference type="RefSeq" id="WP_108212117.1">
    <property type="nucleotide sequence ID" value="NZ_QBKI01000006.1"/>
</dbReference>
<keyword evidence="1" id="KW-0472">Membrane</keyword>
<dbReference type="OrthoDB" id="853672at2"/>
<feature type="transmembrane region" description="Helical" evidence="1">
    <location>
        <begin position="39"/>
        <end position="56"/>
    </location>
</feature>
<evidence type="ECO:0000313" key="3">
    <source>
        <dbReference type="Proteomes" id="UP000244225"/>
    </source>
</evidence>
<feature type="transmembrane region" description="Helical" evidence="1">
    <location>
        <begin position="114"/>
        <end position="132"/>
    </location>
</feature>
<feature type="transmembrane region" description="Helical" evidence="1">
    <location>
        <begin position="6"/>
        <end position="27"/>
    </location>
</feature>
<evidence type="ECO:0000313" key="2">
    <source>
        <dbReference type="EMBL" id="PTX18231.1"/>
    </source>
</evidence>
<organism evidence="2 3">
    <name type="scientific">Pontibacter mucosus</name>
    <dbReference type="NCBI Taxonomy" id="1649266"/>
    <lineage>
        <taxon>Bacteria</taxon>
        <taxon>Pseudomonadati</taxon>
        <taxon>Bacteroidota</taxon>
        <taxon>Cytophagia</taxon>
        <taxon>Cytophagales</taxon>
        <taxon>Hymenobacteraceae</taxon>
        <taxon>Pontibacter</taxon>
    </lineage>
</organism>
<reference evidence="2 3" key="1">
    <citation type="submission" date="2018-04" db="EMBL/GenBank/DDBJ databases">
        <title>Genomic Encyclopedia of Archaeal and Bacterial Type Strains, Phase II (KMG-II): from individual species to whole genera.</title>
        <authorList>
            <person name="Goeker M."/>
        </authorList>
    </citation>
    <scope>NUCLEOTIDE SEQUENCE [LARGE SCALE GENOMIC DNA]</scope>
    <source>
        <strain evidence="2 3">DSM 100162</strain>
    </source>
</reference>
<keyword evidence="3" id="KW-1185">Reference proteome</keyword>
<gene>
    <name evidence="2" type="ORF">C8N40_10630</name>
</gene>
<proteinExistence type="predicted"/>
<protein>
    <submittedName>
        <fullName evidence="2">Putative membrane protein</fullName>
    </submittedName>
</protein>
<evidence type="ECO:0000256" key="1">
    <source>
        <dbReference type="SAM" id="Phobius"/>
    </source>
</evidence>